<dbReference type="Proteomes" id="UP000029264">
    <property type="component" value="Unassembled WGS sequence"/>
</dbReference>
<keyword evidence="2" id="KW-0732">Signal</keyword>
<dbReference type="InterPro" id="IPR023346">
    <property type="entry name" value="Lysozyme-like_dom_sf"/>
</dbReference>
<dbReference type="InterPro" id="IPR008258">
    <property type="entry name" value="Transglycosylase_SLT_dom_1"/>
</dbReference>
<dbReference type="SUPFAM" id="SSF53955">
    <property type="entry name" value="Lysozyme-like"/>
    <property type="match status" value="1"/>
</dbReference>
<dbReference type="eggNOG" id="COG0741">
    <property type="taxonomic scope" value="Bacteria"/>
</dbReference>
<feature type="domain" description="Transglycosylase SLT" evidence="3">
    <location>
        <begin position="266"/>
        <end position="385"/>
    </location>
</feature>
<name>A0A094K2Y3_9GAMM</name>
<dbReference type="PANTHER" id="PTHR37423">
    <property type="entry name" value="SOLUBLE LYTIC MUREIN TRANSGLYCOSYLASE-RELATED"/>
    <property type="match status" value="1"/>
</dbReference>
<dbReference type="InterPro" id="IPR000189">
    <property type="entry name" value="Transglyc_AS"/>
</dbReference>
<dbReference type="GO" id="GO:0000270">
    <property type="term" value="P:peptidoglycan metabolic process"/>
    <property type="evidence" value="ECO:0007669"/>
    <property type="project" value="InterPro"/>
</dbReference>
<dbReference type="Gene3D" id="1.10.530.10">
    <property type="match status" value="1"/>
</dbReference>
<gene>
    <name evidence="4" type="ORF">HR45_01215</name>
</gene>
<protein>
    <recommendedName>
        <fullName evidence="3">Transglycosylase SLT domain-containing protein</fullName>
    </recommendedName>
</protein>
<evidence type="ECO:0000259" key="3">
    <source>
        <dbReference type="Pfam" id="PF01464"/>
    </source>
</evidence>
<dbReference type="CDD" id="cd16893">
    <property type="entry name" value="LT_MltC_MltE"/>
    <property type="match status" value="1"/>
</dbReference>
<proteinExistence type="inferred from homology"/>
<comment type="caution">
    <text evidence="4">The sequence shown here is derived from an EMBL/GenBank/DDBJ whole genome shotgun (WGS) entry which is preliminary data.</text>
</comment>
<dbReference type="STRING" id="1515746.HR45_01215"/>
<dbReference type="Pfam" id="PF01464">
    <property type="entry name" value="SLT"/>
    <property type="match status" value="1"/>
</dbReference>
<feature type="signal peptide" evidence="2">
    <location>
        <begin position="1"/>
        <end position="18"/>
    </location>
</feature>
<keyword evidence="5" id="KW-1185">Reference proteome</keyword>
<dbReference type="EMBL" id="JPEO01000001">
    <property type="protein sequence ID" value="KFZ39046.1"/>
    <property type="molecule type" value="Genomic_DNA"/>
</dbReference>
<feature type="chain" id="PRO_5001901007" description="Transglycosylase SLT domain-containing protein" evidence="2">
    <location>
        <begin position="19"/>
        <end position="437"/>
    </location>
</feature>
<organism evidence="4 5">
    <name type="scientific">Shewanella mangrovi</name>
    <dbReference type="NCBI Taxonomy" id="1515746"/>
    <lineage>
        <taxon>Bacteria</taxon>
        <taxon>Pseudomonadati</taxon>
        <taxon>Pseudomonadota</taxon>
        <taxon>Gammaproteobacteria</taxon>
        <taxon>Alteromonadales</taxon>
        <taxon>Shewanellaceae</taxon>
        <taxon>Shewanella</taxon>
    </lineage>
</organism>
<evidence type="ECO:0000313" key="5">
    <source>
        <dbReference type="Proteomes" id="UP000029264"/>
    </source>
</evidence>
<dbReference type="PANTHER" id="PTHR37423:SF2">
    <property type="entry name" value="MEMBRANE-BOUND LYTIC MUREIN TRANSGLYCOSYLASE C"/>
    <property type="match status" value="1"/>
</dbReference>
<accession>A0A094K2Y3</accession>
<dbReference type="RefSeq" id="WP_162180638.1">
    <property type="nucleotide sequence ID" value="NZ_JPEO01000001.1"/>
</dbReference>
<dbReference type="GO" id="GO:0008933">
    <property type="term" value="F:peptidoglycan lytic transglycosylase activity"/>
    <property type="evidence" value="ECO:0007669"/>
    <property type="project" value="InterPro"/>
</dbReference>
<reference evidence="4 5" key="1">
    <citation type="submission" date="2014-06" db="EMBL/GenBank/DDBJ databases">
        <title>Shewanella sp. YQH10.</title>
        <authorList>
            <person name="Liu Y."/>
            <person name="Zeng R."/>
        </authorList>
    </citation>
    <scope>NUCLEOTIDE SEQUENCE [LARGE SCALE GENOMIC DNA]</scope>
    <source>
        <strain evidence="4 5">YQH10</strain>
    </source>
</reference>
<dbReference type="GO" id="GO:0016020">
    <property type="term" value="C:membrane"/>
    <property type="evidence" value="ECO:0007669"/>
    <property type="project" value="InterPro"/>
</dbReference>
<evidence type="ECO:0000256" key="2">
    <source>
        <dbReference type="SAM" id="SignalP"/>
    </source>
</evidence>
<dbReference type="OrthoDB" id="5620293at2"/>
<dbReference type="PROSITE" id="PS00922">
    <property type="entry name" value="TRANSGLYCOSYLASE"/>
    <property type="match status" value="1"/>
</dbReference>
<evidence type="ECO:0000313" key="4">
    <source>
        <dbReference type="EMBL" id="KFZ39046.1"/>
    </source>
</evidence>
<sequence length="437" mass="49727">MRIHALICGFLVAQVAVAGDDFASFKQQYLQQSQQFADQQRLEYQKFRQEYLAQYDDFRQQLLQFWSQPLQSSVDERVIYTKDLQTRIRIDDVAQTMLVEHLTDKPLNETEIIAAVTLDSNTADEISIALDKEQISSEPAINSEDSEQANLDKKAQSTTAAVETAVNVQLTAQPPLASAQIKQQIESQYQQAVMAIDNGEPAAKQQQEIAQLRAETDKREQQAQQQVIEVSAHQPTYKQIQTHQLMLPKDYTYKKAKPFLEDYQQQVSHYQLPMSLLLAITQTESSFNPAATSHIPAFGLMQIVPRSAGLDVAQKIYQKQQAPTATQLYQPDVNIEYGAGYLSILWYDYFDDVSDLLSRKYCVIAAYNTGAGNVARAFNPHGERSLKKAVKEINQLTPEQVYQTLQQKLPYDETKHYLKKVTLLDNRYATTINAWDL</sequence>
<comment type="similarity">
    <text evidence="1">Belongs to the transglycosylase Slt family.</text>
</comment>
<dbReference type="AlphaFoldDB" id="A0A094K2Y3"/>
<evidence type="ECO:0000256" key="1">
    <source>
        <dbReference type="ARBA" id="ARBA00007734"/>
    </source>
</evidence>